<keyword evidence="14" id="KW-0653">Protein transport</keyword>
<name>A0A151M0Y2_ALLMI</name>
<evidence type="ECO:0000256" key="8">
    <source>
        <dbReference type="ARBA" id="ARBA00006840"/>
    </source>
</evidence>
<evidence type="ECO:0000256" key="9">
    <source>
        <dbReference type="ARBA" id="ARBA00022448"/>
    </source>
</evidence>
<dbReference type="GO" id="GO:0031902">
    <property type="term" value="C:late endosome membrane"/>
    <property type="evidence" value="ECO:0007669"/>
    <property type="project" value="UniProtKB-SubCell"/>
</dbReference>
<keyword evidence="26" id="KW-1185">Reference proteome</keyword>
<evidence type="ECO:0000256" key="14">
    <source>
        <dbReference type="ARBA" id="ARBA00022927"/>
    </source>
</evidence>
<dbReference type="PANTHER" id="PTHR19282">
    <property type="entry name" value="TETRASPANIN"/>
    <property type="match status" value="1"/>
</dbReference>
<evidence type="ECO:0000256" key="2">
    <source>
        <dbReference type="ARBA" id="ARBA00004155"/>
    </source>
</evidence>
<evidence type="ECO:0000256" key="16">
    <source>
        <dbReference type="ARBA" id="ARBA00023136"/>
    </source>
</evidence>
<dbReference type="PRINTS" id="PR00259">
    <property type="entry name" value="TMFOUR"/>
</dbReference>
<accession>A0A151M0Y2</accession>
<dbReference type="OrthoDB" id="10033535at2759"/>
<dbReference type="InterPro" id="IPR000301">
    <property type="entry name" value="Tetraspanin_animals"/>
</dbReference>
<dbReference type="GO" id="GO:0005886">
    <property type="term" value="C:plasma membrane"/>
    <property type="evidence" value="ECO:0007669"/>
    <property type="project" value="UniProtKB-SubCell"/>
</dbReference>
<dbReference type="eggNOG" id="KOG3882">
    <property type="taxonomic scope" value="Eukaryota"/>
</dbReference>
<evidence type="ECO:0000256" key="7">
    <source>
        <dbReference type="ARBA" id="ARBA00004651"/>
    </source>
</evidence>
<dbReference type="PIRSF" id="PIRSF002419">
    <property type="entry name" value="Tetraspanin"/>
    <property type="match status" value="1"/>
</dbReference>
<evidence type="ECO:0000256" key="18">
    <source>
        <dbReference type="ARBA" id="ARBA00023180"/>
    </source>
</evidence>
<evidence type="ECO:0000313" key="25">
    <source>
        <dbReference type="EMBL" id="KYO18175.1"/>
    </source>
</evidence>
<dbReference type="Gene3D" id="1.10.1450.10">
    <property type="entry name" value="Tetraspanin"/>
    <property type="match status" value="1"/>
</dbReference>
<evidence type="ECO:0000256" key="22">
    <source>
        <dbReference type="ARBA" id="ARBA00046382"/>
    </source>
</evidence>
<evidence type="ECO:0000256" key="17">
    <source>
        <dbReference type="ARBA" id="ARBA00023139"/>
    </source>
</evidence>
<keyword evidence="9" id="KW-0813">Transport</keyword>
<evidence type="ECO:0000256" key="11">
    <source>
        <dbReference type="ARBA" id="ARBA00022525"/>
    </source>
</evidence>
<evidence type="ECO:0000256" key="6">
    <source>
        <dbReference type="ARBA" id="ARBA00004559"/>
    </source>
</evidence>
<evidence type="ECO:0000256" key="20">
    <source>
        <dbReference type="ARBA" id="ARBA00023288"/>
    </source>
</evidence>
<feature type="transmembrane region" description="Helical" evidence="24">
    <location>
        <begin position="91"/>
        <end position="110"/>
    </location>
</feature>
<dbReference type="InterPro" id="IPR008952">
    <property type="entry name" value="Tetraspanin_EC2_sf"/>
</dbReference>
<dbReference type="PANTHER" id="PTHR19282:SF548">
    <property type="entry name" value="TETRASPANIN"/>
    <property type="match status" value="1"/>
</dbReference>
<dbReference type="GO" id="GO:0030154">
    <property type="term" value="P:cell differentiation"/>
    <property type="evidence" value="ECO:0007669"/>
    <property type="project" value="UniProtKB-ARBA"/>
</dbReference>
<keyword evidence="16 24" id="KW-0472">Membrane</keyword>
<feature type="disulfide bond" evidence="23">
    <location>
        <begin position="149"/>
        <end position="173"/>
    </location>
</feature>
<keyword evidence="23" id="KW-1015">Disulfide bond</keyword>
<dbReference type="GO" id="GO:0005771">
    <property type="term" value="C:multivesicular body"/>
    <property type="evidence" value="ECO:0007669"/>
    <property type="project" value="UniProtKB-SubCell"/>
</dbReference>
<dbReference type="SUPFAM" id="SSF48652">
    <property type="entry name" value="Tetraspanin"/>
    <property type="match status" value="1"/>
</dbReference>
<keyword evidence="18" id="KW-0325">Glycoprotein</keyword>
<evidence type="ECO:0000256" key="10">
    <source>
        <dbReference type="ARBA" id="ARBA00022475"/>
    </source>
</evidence>
<comment type="caution">
    <text evidence="25">The sequence shown here is derived from an EMBL/GenBank/DDBJ whole genome shotgun (WGS) entry which is preliminary data.</text>
</comment>
<dbReference type="AlphaFoldDB" id="A0A151M0Y2"/>
<dbReference type="GO" id="GO:0005576">
    <property type="term" value="C:extracellular region"/>
    <property type="evidence" value="ECO:0007669"/>
    <property type="project" value="UniProtKB-SubCell"/>
</dbReference>
<keyword evidence="15 24" id="KW-1133">Transmembrane helix</keyword>
<keyword evidence="11" id="KW-0964">Secreted</keyword>
<dbReference type="GO" id="GO:0009986">
    <property type="term" value="C:cell surface"/>
    <property type="evidence" value="ECO:0007669"/>
    <property type="project" value="UniProtKB-SubCell"/>
</dbReference>
<evidence type="ECO:0000256" key="24">
    <source>
        <dbReference type="RuleBase" id="RU361218"/>
    </source>
</evidence>
<feature type="transmembrane region" description="Helical" evidence="24">
    <location>
        <begin position="58"/>
        <end position="79"/>
    </location>
</feature>
<dbReference type="KEGG" id="amj:102560984"/>
<dbReference type="GO" id="GO:0016477">
    <property type="term" value="P:cell migration"/>
    <property type="evidence" value="ECO:0007669"/>
    <property type="project" value="TreeGrafter"/>
</dbReference>
<evidence type="ECO:0000256" key="21">
    <source>
        <dbReference type="ARBA" id="ARBA00043922"/>
    </source>
</evidence>
<keyword evidence="13" id="KW-0967">Endosome</keyword>
<dbReference type="STRING" id="8496.A0A151M0Y2"/>
<evidence type="ECO:0000256" key="13">
    <source>
        <dbReference type="ARBA" id="ARBA00022753"/>
    </source>
</evidence>
<keyword evidence="10" id="KW-1003">Cell membrane</keyword>
<dbReference type="EMBL" id="AKHW03006853">
    <property type="protein sequence ID" value="KYO18175.1"/>
    <property type="molecule type" value="Genomic_DNA"/>
</dbReference>
<reference evidence="25 26" key="1">
    <citation type="journal article" date="2012" name="Genome Biol.">
        <title>Sequencing three crocodilian genomes to illuminate the evolution of archosaurs and amniotes.</title>
        <authorList>
            <person name="St John J.A."/>
            <person name="Braun E.L."/>
            <person name="Isberg S.R."/>
            <person name="Miles L.G."/>
            <person name="Chong A.Y."/>
            <person name="Gongora J."/>
            <person name="Dalzell P."/>
            <person name="Moran C."/>
            <person name="Bed'hom B."/>
            <person name="Abzhanov A."/>
            <person name="Burgess S.C."/>
            <person name="Cooksey A.M."/>
            <person name="Castoe T.A."/>
            <person name="Crawford N.G."/>
            <person name="Densmore L.D."/>
            <person name="Drew J.C."/>
            <person name="Edwards S.V."/>
            <person name="Faircloth B.C."/>
            <person name="Fujita M.K."/>
            <person name="Greenwold M.J."/>
            <person name="Hoffmann F.G."/>
            <person name="Howard J.M."/>
            <person name="Iguchi T."/>
            <person name="Janes D.E."/>
            <person name="Khan S.Y."/>
            <person name="Kohno S."/>
            <person name="de Koning A.J."/>
            <person name="Lance S.L."/>
            <person name="McCarthy F.M."/>
            <person name="McCormack J.E."/>
            <person name="Merchant M.E."/>
            <person name="Peterson D.G."/>
            <person name="Pollock D.D."/>
            <person name="Pourmand N."/>
            <person name="Raney B.J."/>
            <person name="Roessler K.A."/>
            <person name="Sanford J.R."/>
            <person name="Sawyer R.H."/>
            <person name="Schmidt C.J."/>
            <person name="Triplett E.W."/>
            <person name="Tuberville T.D."/>
            <person name="Venegas-Anaya M."/>
            <person name="Howard J.T."/>
            <person name="Jarvis E.D."/>
            <person name="Guillette L.J.Jr."/>
            <person name="Glenn T.C."/>
            <person name="Green R.E."/>
            <person name="Ray D.A."/>
        </authorList>
    </citation>
    <scope>NUCLEOTIDE SEQUENCE [LARGE SCALE GENOMIC DNA]</scope>
    <source>
        <strain evidence="25">KSC_2009_1</strain>
    </source>
</reference>
<keyword evidence="17" id="KW-0564">Palmitate</keyword>
<keyword evidence="19" id="KW-0458">Lysosome</keyword>
<feature type="transmembrane region" description="Helical" evidence="24">
    <location>
        <begin position="209"/>
        <end position="234"/>
    </location>
</feature>
<evidence type="ECO:0000256" key="23">
    <source>
        <dbReference type="PIRSR" id="PIRSR002419-1"/>
    </source>
</evidence>
<dbReference type="Pfam" id="PF00335">
    <property type="entry name" value="Tetraspanin"/>
    <property type="match status" value="1"/>
</dbReference>
<evidence type="ECO:0000256" key="1">
    <source>
        <dbReference type="ARBA" id="ARBA00004107"/>
    </source>
</evidence>
<comment type="function">
    <text evidence="21">Functions as a cell surface receptor for TIMP1 and plays a role in the activation of cellular signaling cascades. Plays a role in the activation of ITGB1 and integrin signaling, leading to the activation of AKT, FAK/PTK2 and MAP kinases. Promotes cell survival, reorganization of the actin cytoskeleton, cell adhesion, spreading and migration, via its role in the activation of AKT and FAK/PTK2. Plays a role in VEGFA signaling via its role in regulating the internalization of KDR/VEGFR2. Plays a role in intracellular vesicular transport processes, and is required for normal trafficking of the PMEL luminal domain that is essential for the development and maturation of melanocytes. Plays a role in the adhesion of leukocytes onto endothelial cells via its role in the regulation of SELP trafficking. May play a role in mast cell degranulation in response to Ms4a2/FceRI stimulation, but not in mast cell degranulation in response to other stimuli.</text>
</comment>
<dbReference type="Proteomes" id="UP000050525">
    <property type="component" value="Unassembled WGS sequence"/>
</dbReference>
<sequence>MRRITSRNKLAVIKTCLYSIDLFYWITGVVLMCIGISAQTKLRDTFVVINEASSGVPVIITFVGVIIVSISSFGAIALMKSNHAMIKVFTGMLLIIILIEIVVGISAYAYREKLHRNLLRSFLKTLDEYNLESQITRGVDDLQRNFQCCGAQNYTDWFNTTYGYLNSAVPSSCCKTVTRSCGRNLSKDAANINQEGCVEKLKKWTEDHIVFIGAVGISIGFAQILGVLLCYMLLRVLKEDYANL</sequence>
<organism evidence="25 26">
    <name type="scientific">Alligator mississippiensis</name>
    <name type="common">American alligator</name>
    <dbReference type="NCBI Taxonomy" id="8496"/>
    <lineage>
        <taxon>Eukaryota</taxon>
        <taxon>Metazoa</taxon>
        <taxon>Chordata</taxon>
        <taxon>Craniata</taxon>
        <taxon>Vertebrata</taxon>
        <taxon>Euteleostomi</taxon>
        <taxon>Archelosauria</taxon>
        <taxon>Archosauria</taxon>
        <taxon>Crocodylia</taxon>
        <taxon>Alligatoridae</taxon>
        <taxon>Alligatorinae</taxon>
        <taxon>Alligator</taxon>
    </lineage>
</organism>
<evidence type="ECO:0000256" key="15">
    <source>
        <dbReference type="ARBA" id="ARBA00022989"/>
    </source>
</evidence>
<comment type="subcellular location">
    <subcellularLocation>
        <location evidence="7">Cell membrane</location>
        <topology evidence="7">Multi-pass membrane protein</topology>
    </subcellularLocation>
    <subcellularLocation>
        <location evidence="4">Cell surface</location>
    </subcellularLocation>
    <subcellularLocation>
        <location evidence="6">Endosome</location>
        <location evidence="6">Multivesicular body</location>
    </subcellularLocation>
    <subcellularLocation>
        <location evidence="1">Late endosome membrane</location>
        <topology evidence="1">Multi-pass membrane protein</topology>
    </subcellularLocation>
    <subcellularLocation>
        <location evidence="2">Lysosome membrane</location>
        <topology evidence="2">Multi-pass membrane protein</topology>
    </subcellularLocation>
    <subcellularLocation>
        <location evidence="3">Melanosome</location>
    </subcellularLocation>
    <subcellularLocation>
        <location evidence="24">Membrane</location>
        <topology evidence="24">Multi-pass membrane protein</topology>
    </subcellularLocation>
    <subcellularLocation>
        <location evidence="5">Secreted</location>
        <location evidence="5">Extracellular exosome</location>
    </subcellularLocation>
</comment>
<dbReference type="GO" id="GO:0005765">
    <property type="term" value="C:lysosomal membrane"/>
    <property type="evidence" value="ECO:0007669"/>
    <property type="project" value="UniProtKB-SubCell"/>
</dbReference>
<dbReference type="FunFam" id="1.10.1450.10:FF:000019">
    <property type="entry name" value="Tetraspanin"/>
    <property type="match status" value="1"/>
</dbReference>
<dbReference type="GO" id="GO:0015031">
    <property type="term" value="P:protein transport"/>
    <property type="evidence" value="ECO:0007669"/>
    <property type="project" value="UniProtKB-KW"/>
</dbReference>
<feature type="transmembrane region" description="Helical" evidence="24">
    <location>
        <begin position="12"/>
        <end position="38"/>
    </location>
</feature>
<evidence type="ECO:0000256" key="19">
    <source>
        <dbReference type="ARBA" id="ARBA00023228"/>
    </source>
</evidence>
<evidence type="ECO:0000256" key="12">
    <source>
        <dbReference type="ARBA" id="ARBA00022692"/>
    </source>
</evidence>
<gene>
    <name evidence="25" type="ORF">Y1Q_0011740</name>
</gene>
<evidence type="ECO:0000256" key="5">
    <source>
        <dbReference type="ARBA" id="ARBA00004550"/>
    </source>
</evidence>
<comment type="similarity">
    <text evidence="8 24">Belongs to the tetraspanin (TM4SF) family.</text>
</comment>
<evidence type="ECO:0000256" key="4">
    <source>
        <dbReference type="ARBA" id="ARBA00004241"/>
    </source>
</evidence>
<dbReference type="GO" id="GO:0042470">
    <property type="term" value="C:melanosome"/>
    <property type="evidence" value="ECO:0007669"/>
    <property type="project" value="UniProtKB-SubCell"/>
</dbReference>
<protein>
    <recommendedName>
        <fullName evidence="24">Tetraspanin</fullName>
    </recommendedName>
</protein>
<evidence type="ECO:0000256" key="3">
    <source>
        <dbReference type="ARBA" id="ARBA00004223"/>
    </source>
</evidence>
<proteinExistence type="inferred from homology"/>
<evidence type="ECO:0000313" key="26">
    <source>
        <dbReference type="Proteomes" id="UP000050525"/>
    </source>
</evidence>
<comment type="subunit">
    <text evidence="22">Interacts with TIMP1 and ITGB1 and recruits TIMP1 to ITGB1. Interacts with CD9. Identified in a complex with CD9 and ITGB3. Interacts with PMEL. Interacts with KDR/VEGFR2; identified in a complex with ITGB1 and KDR/VEGFR2 and is required to recruit KDR to ITGB1 complexes. Interacts with SYT7.</text>
</comment>
<keyword evidence="20" id="KW-0449">Lipoprotein</keyword>
<dbReference type="InterPro" id="IPR018499">
    <property type="entry name" value="Tetraspanin/Peripherin"/>
</dbReference>
<keyword evidence="12 24" id="KW-0812">Transmembrane</keyword>